<name>X1J8K9_9ZZZZ</name>
<proteinExistence type="predicted"/>
<reference evidence="1" key="1">
    <citation type="journal article" date="2014" name="Front. Microbiol.">
        <title>High frequency of phylogenetically diverse reductive dehalogenase-homologous genes in deep subseafloor sedimentary metagenomes.</title>
        <authorList>
            <person name="Kawai M."/>
            <person name="Futagami T."/>
            <person name="Toyoda A."/>
            <person name="Takaki Y."/>
            <person name="Nishi S."/>
            <person name="Hori S."/>
            <person name="Arai W."/>
            <person name="Tsubouchi T."/>
            <person name="Morono Y."/>
            <person name="Uchiyama I."/>
            <person name="Ito T."/>
            <person name="Fujiyama A."/>
            <person name="Inagaki F."/>
            <person name="Takami H."/>
        </authorList>
    </citation>
    <scope>NUCLEOTIDE SEQUENCE</scope>
    <source>
        <strain evidence="1">Expedition CK06-06</strain>
    </source>
</reference>
<gene>
    <name evidence="1" type="ORF">S03H2_49755</name>
</gene>
<comment type="caution">
    <text evidence="1">The sequence shown here is derived from an EMBL/GenBank/DDBJ whole genome shotgun (WGS) entry which is preliminary data.</text>
</comment>
<accession>X1J8K9</accession>
<dbReference type="AlphaFoldDB" id="X1J8K9"/>
<organism evidence="1">
    <name type="scientific">marine sediment metagenome</name>
    <dbReference type="NCBI Taxonomy" id="412755"/>
    <lineage>
        <taxon>unclassified sequences</taxon>
        <taxon>metagenomes</taxon>
        <taxon>ecological metagenomes</taxon>
    </lineage>
</organism>
<sequence>LYSFDGFNKASAGAKPFDAPNRTSDKNTLVIQDTLMYLKGNPELAWLPNPADGQYSFHSCHSFPNAFHAKPYFSLKRLNADLSVLPKEMNGLKLNAGYLDGHVEKFNATETVHLTHNNMAHNWLTQKYK</sequence>
<protein>
    <submittedName>
        <fullName evidence="1">Uncharacterized protein</fullName>
    </submittedName>
</protein>
<feature type="non-terminal residue" evidence="1">
    <location>
        <position position="1"/>
    </location>
</feature>
<evidence type="ECO:0000313" key="1">
    <source>
        <dbReference type="EMBL" id="GAH74714.1"/>
    </source>
</evidence>
<dbReference type="EMBL" id="BARU01031462">
    <property type="protein sequence ID" value="GAH74714.1"/>
    <property type="molecule type" value="Genomic_DNA"/>
</dbReference>